<name>A0A2J8NJ92_PANTR</name>
<gene>
    <name evidence="1" type="ORF">CK820_G0010033</name>
</gene>
<evidence type="ECO:0000313" key="2">
    <source>
        <dbReference type="Proteomes" id="UP000236370"/>
    </source>
</evidence>
<reference evidence="1 2" key="1">
    <citation type="submission" date="2017-12" db="EMBL/GenBank/DDBJ databases">
        <title>High-resolution comparative analysis of great ape genomes.</title>
        <authorList>
            <person name="Pollen A."/>
            <person name="Hastie A."/>
            <person name="Hormozdiari F."/>
            <person name="Dougherty M."/>
            <person name="Liu R."/>
            <person name="Chaisson M."/>
            <person name="Hoppe E."/>
            <person name="Hill C."/>
            <person name="Pang A."/>
            <person name="Hillier L."/>
            <person name="Baker C."/>
            <person name="Armstrong J."/>
            <person name="Shendure J."/>
            <person name="Paten B."/>
            <person name="Wilson R."/>
            <person name="Chao H."/>
            <person name="Schneider V."/>
            <person name="Ventura M."/>
            <person name="Kronenberg Z."/>
            <person name="Murali S."/>
            <person name="Gordon D."/>
            <person name="Cantsilieris S."/>
            <person name="Munson K."/>
            <person name="Nelson B."/>
            <person name="Raja A."/>
            <person name="Underwood J."/>
            <person name="Diekhans M."/>
            <person name="Fiddes I."/>
            <person name="Haussler D."/>
            <person name="Eichler E."/>
        </authorList>
    </citation>
    <scope>NUCLEOTIDE SEQUENCE [LARGE SCALE GENOMIC DNA]</scope>
    <source>
        <strain evidence="1">Yerkes chimp pedigree #C0471</strain>
    </source>
</reference>
<comment type="caution">
    <text evidence="1">The sequence shown here is derived from an EMBL/GenBank/DDBJ whole genome shotgun (WGS) entry which is preliminary data.</text>
</comment>
<proteinExistence type="predicted"/>
<organism evidence="1 2">
    <name type="scientific">Pan troglodytes</name>
    <name type="common">Chimpanzee</name>
    <dbReference type="NCBI Taxonomy" id="9598"/>
    <lineage>
        <taxon>Eukaryota</taxon>
        <taxon>Metazoa</taxon>
        <taxon>Chordata</taxon>
        <taxon>Craniata</taxon>
        <taxon>Vertebrata</taxon>
        <taxon>Euteleostomi</taxon>
        <taxon>Mammalia</taxon>
        <taxon>Eutheria</taxon>
        <taxon>Euarchontoglires</taxon>
        <taxon>Primates</taxon>
        <taxon>Haplorrhini</taxon>
        <taxon>Catarrhini</taxon>
        <taxon>Hominidae</taxon>
        <taxon>Pan</taxon>
    </lineage>
</organism>
<evidence type="ECO:0000313" key="1">
    <source>
        <dbReference type="EMBL" id="PNI71836.1"/>
    </source>
</evidence>
<dbReference type="EMBL" id="NBAG03000228">
    <property type="protein sequence ID" value="PNI71836.1"/>
    <property type="molecule type" value="Genomic_DNA"/>
</dbReference>
<sequence length="79" mass="9044">MKSLFFINYPVSVASNKIDLHLLSRLFFSQESKPILLKLQCALQIKCPADQVPCRSSALQILLQCRIRPSRSELQREPS</sequence>
<dbReference type="AlphaFoldDB" id="A0A2J8NJ92"/>
<accession>A0A2J8NJ92</accession>
<protein>
    <submittedName>
        <fullName evidence="1">T0035098 isoform 2</fullName>
    </submittedName>
</protein>
<dbReference type="Proteomes" id="UP000236370">
    <property type="component" value="Unassembled WGS sequence"/>
</dbReference>